<dbReference type="KEGG" id="gni:GNIT_0512"/>
<dbReference type="STRING" id="1085623.GNIT_0512"/>
<proteinExistence type="predicted"/>
<dbReference type="RefSeq" id="WP_014107543.1">
    <property type="nucleotide sequence ID" value="NC_016041.1"/>
</dbReference>
<name>G4QJK6_GLANF</name>
<gene>
    <name evidence="1" type="ordered locus">GNIT_0512</name>
</gene>
<organism evidence="1 2">
    <name type="scientific">Glaciecola nitratireducens (strain JCM 12485 / KCTC 12276 / FR1064)</name>
    <dbReference type="NCBI Taxonomy" id="1085623"/>
    <lineage>
        <taxon>Bacteria</taxon>
        <taxon>Pseudomonadati</taxon>
        <taxon>Pseudomonadota</taxon>
        <taxon>Gammaproteobacteria</taxon>
        <taxon>Alteromonadales</taxon>
        <taxon>Alteromonadaceae</taxon>
        <taxon>Brumicola</taxon>
    </lineage>
</organism>
<dbReference type="HOGENOM" id="CLU_1432694_0_0_6"/>
<evidence type="ECO:0000313" key="1">
    <source>
        <dbReference type="EMBL" id="AEP28666.1"/>
    </source>
</evidence>
<accession>G4QJK6</accession>
<dbReference type="EMBL" id="CP003060">
    <property type="protein sequence ID" value="AEP28666.1"/>
    <property type="molecule type" value="Genomic_DNA"/>
</dbReference>
<protein>
    <submittedName>
        <fullName evidence="1">Uncharacterized protein</fullName>
    </submittedName>
</protein>
<dbReference type="Proteomes" id="UP000009282">
    <property type="component" value="Chromosome"/>
</dbReference>
<evidence type="ECO:0000313" key="2">
    <source>
        <dbReference type="Proteomes" id="UP000009282"/>
    </source>
</evidence>
<dbReference type="OrthoDB" id="4750212at2"/>
<reference evidence="1 2" key="1">
    <citation type="journal article" date="2011" name="J. Bacteriol.">
        <title>Complete genome sequence of seawater bacterium Glaciecola nitratireducens FR1064T.</title>
        <authorList>
            <person name="Bian F."/>
            <person name="Qin Q.L."/>
            <person name="Xie B.B."/>
            <person name="Shu Y.L."/>
            <person name="Zhang X.Y."/>
            <person name="Yu Y."/>
            <person name="Chen B."/>
            <person name="Chen X.L."/>
            <person name="Zhou B.C."/>
            <person name="Zhang Y.Z."/>
        </authorList>
    </citation>
    <scope>NUCLEOTIDE SEQUENCE [LARGE SCALE GENOMIC DNA]</scope>
    <source>
        <strain evidence="2">JCM 12485 / KCTC 12276 / FR1064</strain>
    </source>
</reference>
<dbReference type="AlphaFoldDB" id="G4QJK6"/>
<sequence>MMSSLINAISLAAALQGVTAEQSIQPNQNLVNQAQGCSAIVVDKQRLKCFDDVFKLNAPKAKQSQPPSEKNPAMPMNVVTSPALQAPEPSNAVVRKQDAVEKFGGEHLEVAKEAAPKLEVVTFTVDKVELTIRKQQRFFFTNGQIWENKTSKELRVDKGDQVLVKDGALSAFYLSKVDGTRSVRVKRVK</sequence>
<keyword evidence="2" id="KW-1185">Reference proteome</keyword>